<dbReference type="AlphaFoldDB" id="A0ABD1XGK5"/>
<organism evidence="2 3">
    <name type="scientific">Riccia fluitans</name>
    <dbReference type="NCBI Taxonomy" id="41844"/>
    <lineage>
        <taxon>Eukaryota</taxon>
        <taxon>Viridiplantae</taxon>
        <taxon>Streptophyta</taxon>
        <taxon>Embryophyta</taxon>
        <taxon>Marchantiophyta</taxon>
        <taxon>Marchantiopsida</taxon>
        <taxon>Marchantiidae</taxon>
        <taxon>Marchantiales</taxon>
        <taxon>Ricciaceae</taxon>
        <taxon>Riccia</taxon>
    </lineage>
</organism>
<evidence type="ECO:0000313" key="3">
    <source>
        <dbReference type="Proteomes" id="UP001605036"/>
    </source>
</evidence>
<protein>
    <submittedName>
        <fullName evidence="2">Uncharacterized protein</fullName>
    </submittedName>
</protein>
<reference evidence="2 3" key="1">
    <citation type="submission" date="2024-09" db="EMBL/GenBank/DDBJ databases">
        <title>Chromosome-scale assembly of Riccia fluitans.</title>
        <authorList>
            <person name="Paukszto L."/>
            <person name="Sawicki J."/>
            <person name="Karawczyk K."/>
            <person name="Piernik-Szablinska J."/>
            <person name="Szczecinska M."/>
            <person name="Mazdziarz M."/>
        </authorList>
    </citation>
    <scope>NUCLEOTIDE SEQUENCE [LARGE SCALE GENOMIC DNA]</scope>
    <source>
        <strain evidence="2">Rf_01</strain>
        <tissue evidence="2">Aerial parts of the thallus</tissue>
    </source>
</reference>
<comment type="caution">
    <text evidence="2">The sequence shown here is derived from an EMBL/GenBank/DDBJ whole genome shotgun (WGS) entry which is preliminary data.</text>
</comment>
<feature type="region of interest" description="Disordered" evidence="1">
    <location>
        <begin position="1"/>
        <end position="49"/>
    </location>
</feature>
<dbReference type="EMBL" id="JBHFFA010000008">
    <property type="protein sequence ID" value="KAL2607874.1"/>
    <property type="molecule type" value="Genomic_DNA"/>
</dbReference>
<proteinExistence type="predicted"/>
<name>A0ABD1XGK5_9MARC</name>
<sequence length="83" mass="9221">MMPYGVEVSLHSSAGDRSDRRPRPPDSSSRRTFAARDEFRCPHSGRSPPRSLVRVAMRAISSGPSPRAYRVLSHDGTYCPTHP</sequence>
<accession>A0ABD1XGK5</accession>
<feature type="compositionally biased region" description="Basic and acidic residues" evidence="1">
    <location>
        <begin position="14"/>
        <end position="24"/>
    </location>
</feature>
<evidence type="ECO:0000256" key="1">
    <source>
        <dbReference type="SAM" id="MobiDB-lite"/>
    </source>
</evidence>
<keyword evidence="3" id="KW-1185">Reference proteome</keyword>
<evidence type="ECO:0000313" key="2">
    <source>
        <dbReference type="EMBL" id="KAL2607874.1"/>
    </source>
</evidence>
<dbReference type="Proteomes" id="UP001605036">
    <property type="component" value="Unassembled WGS sequence"/>
</dbReference>
<gene>
    <name evidence="2" type="ORF">R1flu_026447</name>
</gene>
<feature type="region of interest" description="Disordered" evidence="1">
    <location>
        <begin position="63"/>
        <end position="83"/>
    </location>
</feature>